<name>A0A1B1TC51_9ARCH</name>
<evidence type="ECO:0000256" key="1">
    <source>
        <dbReference type="SAM" id="Phobius"/>
    </source>
</evidence>
<evidence type="ECO:0000313" key="2">
    <source>
        <dbReference type="EMBL" id="ANV79845.1"/>
    </source>
</evidence>
<feature type="transmembrane region" description="Helical" evidence="1">
    <location>
        <begin position="6"/>
        <end position="34"/>
    </location>
</feature>
<keyword evidence="1" id="KW-0472">Membrane</keyword>
<reference evidence="2" key="1">
    <citation type="submission" date="2014-11" db="EMBL/GenBank/DDBJ databases">
        <authorList>
            <person name="Zhu J."/>
            <person name="Qi W."/>
            <person name="Song R."/>
        </authorList>
    </citation>
    <scope>NUCLEOTIDE SEQUENCE</scope>
</reference>
<feature type="transmembrane region" description="Helical" evidence="1">
    <location>
        <begin position="91"/>
        <end position="109"/>
    </location>
</feature>
<reference evidence="2" key="2">
    <citation type="journal article" date="2015" name="ISME J.">
        <title>A new class of marine Euryarchaeota group II from the Mediterranean deep chlorophyll maximum.</title>
        <authorList>
            <person name="Martin-Cuadrado A.B."/>
            <person name="Garcia-Heredia I."/>
            <person name="Molto A.G."/>
            <person name="Lopez-Ubeda R."/>
            <person name="Kimes N."/>
            <person name="Lopez-Garcia P."/>
            <person name="Moreira D."/>
            <person name="Rodriguez-Valera F."/>
        </authorList>
    </citation>
    <scope>NUCLEOTIDE SEQUENCE</scope>
</reference>
<proteinExistence type="predicted"/>
<keyword evidence="1" id="KW-1133">Transmembrane helix</keyword>
<accession>A0A1B1TC51</accession>
<dbReference type="AlphaFoldDB" id="A0A1B1TC51"/>
<keyword evidence="1" id="KW-0812">Transmembrane</keyword>
<organism evidence="2">
    <name type="scientific">uncultured Poseidoniia archaeon</name>
    <dbReference type="NCBI Taxonomy" id="1697135"/>
    <lineage>
        <taxon>Archaea</taxon>
        <taxon>Methanobacteriati</taxon>
        <taxon>Thermoplasmatota</taxon>
        <taxon>Candidatus Poseidoniia</taxon>
        <taxon>environmental samples</taxon>
    </lineage>
</organism>
<dbReference type="EMBL" id="KP211853">
    <property type="protein sequence ID" value="ANV79845.1"/>
    <property type="molecule type" value="Genomic_DNA"/>
</dbReference>
<feature type="transmembrane region" description="Helical" evidence="1">
    <location>
        <begin position="121"/>
        <end position="146"/>
    </location>
</feature>
<sequence>MVSAATFHAAIVEITIGSLTLAVICNLLCLQFAFPMPFDKLKLSENVLITMDRAALMGALLGSVMMPFAIFTGTLSVSGNPAGSELLYNKFLYSGLAFGFWASYLIGRIRMGSELWKNKGYNLLQVFTSIFAFTMTITVASIGGKIVRNESILDLLPFWLPIEKTIIINPIISSLLIIIGIYSMTIMYKMKDSVE</sequence>
<feature type="transmembrane region" description="Helical" evidence="1">
    <location>
        <begin position="54"/>
        <end position="71"/>
    </location>
</feature>
<feature type="transmembrane region" description="Helical" evidence="1">
    <location>
        <begin position="166"/>
        <end position="188"/>
    </location>
</feature>
<protein>
    <submittedName>
        <fullName evidence="2">Uncharacterized protein</fullName>
    </submittedName>
</protein>